<keyword evidence="3" id="KW-1185">Reference proteome</keyword>
<dbReference type="EMBL" id="BKCP01010292">
    <property type="protein sequence ID" value="GER52329.1"/>
    <property type="molecule type" value="Genomic_DNA"/>
</dbReference>
<accession>A0A5A7R4C6</accession>
<comment type="caution">
    <text evidence="2">The sequence shown here is derived from an EMBL/GenBank/DDBJ whole genome shotgun (WGS) entry which is preliminary data.</text>
</comment>
<organism evidence="2 3">
    <name type="scientific">Striga asiatica</name>
    <name type="common">Asiatic witchweed</name>
    <name type="synonym">Buchnera asiatica</name>
    <dbReference type="NCBI Taxonomy" id="4170"/>
    <lineage>
        <taxon>Eukaryota</taxon>
        <taxon>Viridiplantae</taxon>
        <taxon>Streptophyta</taxon>
        <taxon>Embryophyta</taxon>
        <taxon>Tracheophyta</taxon>
        <taxon>Spermatophyta</taxon>
        <taxon>Magnoliopsida</taxon>
        <taxon>eudicotyledons</taxon>
        <taxon>Gunneridae</taxon>
        <taxon>Pentapetalae</taxon>
        <taxon>asterids</taxon>
        <taxon>lamiids</taxon>
        <taxon>Lamiales</taxon>
        <taxon>Orobanchaceae</taxon>
        <taxon>Buchnereae</taxon>
        <taxon>Striga</taxon>
    </lineage>
</organism>
<feature type="region of interest" description="Disordered" evidence="1">
    <location>
        <begin position="1"/>
        <end position="85"/>
    </location>
</feature>
<dbReference type="AlphaFoldDB" id="A0A5A7R4C6"/>
<evidence type="ECO:0000313" key="2">
    <source>
        <dbReference type="EMBL" id="GER52329.1"/>
    </source>
</evidence>
<feature type="compositionally biased region" description="Gly residues" evidence="1">
    <location>
        <begin position="1"/>
        <end position="12"/>
    </location>
</feature>
<proteinExistence type="predicted"/>
<reference evidence="3" key="1">
    <citation type="journal article" date="2019" name="Curr. Biol.">
        <title>Genome Sequence of Striga asiatica Provides Insight into the Evolution of Plant Parasitism.</title>
        <authorList>
            <person name="Yoshida S."/>
            <person name="Kim S."/>
            <person name="Wafula E.K."/>
            <person name="Tanskanen J."/>
            <person name="Kim Y.M."/>
            <person name="Honaas L."/>
            <person name="Yang Z."/>
            <person name="Spallek T."/>
            <person name="Conn C.E."/>
            <person name="Ichihashi Y."/>
            <person name="Cheong K."/>
            <person name="Cui S."/>
            <person name="Der J.P."/>
            <person name="Gundlach H."/>
            <person name="Jiao Y."/>
            <person name="Hori C."/>
            <person name="Ishida J.K."/>
            <person name="Kasahara H."/>
            <person name="Kiba T."/>
            <person name="Kim M.S."/>
            <person name="Koo N."/>
            <person name="Laohavisit A."/>
            <person name="Lee Y.H."/>
            <person name="Lumba S."/>
            <person name="McCourt P."/>
            <person name="Mortimer J.C."/>
            <person name="Mutuku J.M."/>
            <person name="Nomura T."/>
            <person name="Sasaki-Sekimoto Y."/>
            <person name="Seto Y."/>
            <person name="Wang Y."/>
            <person name="Wakatake T."/>
            <person name="Sakakibara H."/>
            <person name="Demura T."/>
            <person name="Yamaguchi S."/>
            <person name="Yoneyama K."/>
            <person name="Manabe R.I."/>
            <person name="Nelson D.C."/>
            <person name="Schulman A.H."/>
            <person name="Timko M.P."/>
            <person name="dePamphilis C.W."/>
            <person name="Choi D."/>
            <person name="Shirasu K."/>
        </authorList>
    </citation>
    <scope>NUCLEOTIDE SEQUENCE [LARGE SCALE GENOMIC DNA]</scope>
    <source>
        <strain evidence="3">cv. UVA1</strain>
    </source>
</reference>
<gene>
    <name evidence="2" type="ORF">STAS_29777</name>
</gene>
<evidence type="ECO:0000256" key="1">
    <source>
        <dbReference type="SAM" id="MobiDB-lite"/>
    </source>
</evidence>
<dbReference type="Proteomes" id="UP000325081">
    <property type="component" value="Unassembled WGS sequence"/>
</dbReference>
<protein>
    <submittedName>
        <fullName evidence="2">Phage integrase domain/SAM domain-containing protein</fullName>
    </submittedName>
</protein>
<evidence type="ECO:0000313" key="3">
    <source>
        <dbReference type="Proteomes" id="UP000325081"/>
    </source>
</evidence>
<sequence>MRRGKTGGGAGVGLSPAHRRPDGLDPQPDPYRRKATRKHHHSRPKRGETSCWRRRTLQRKEMQKPCMGRSSPQVIGAPAERRRPKMEDDVCLKGGFGGMIPLTFIVASSQDALQSDKALAPKILSVLGTPS</sequence>
<name>A0A5A7R4C6_STRAF</name>
<feature type="compositionally biased region" description="Basic residues" evidence="1">
    <location>
        <begin position="33"/>
        <end position="44"/>
    </location>
</feature>